<dbReference type="EMBL" id="JAIWYP010000004">
    <property type="protein sequence ID" value="KAH3829631.1"/>
    <property type="molecule type" value="Genomic_DNA"/>
</dbReference>
<name>A0A9D4H9X5_DREPO</name>
<dbReference type="AlphaFoldDB" id="A0A9D4H9X5"/>
<comment type="caution">
    <text evidence="1">The sequence shown here is derived from an EMBL/GenBank/DDBJ whole genome shotgun (WGS) entry which is preliminary data.</text>
</comment>
<dbReference type="Proteomes" id="UP000828390">
    <property type="component" value="Unassembled WGS sequence"/>
</dbReference>
<reference evidence="1" key="1">
    <citation type="journal article" date="2019" name="bioRxiv">
        <title>The Genome of the Zebra Mussel, Dreissena polymorpha: A Resource for Invasive Species Research.</title>
        <authorList>
            <person name="McCartney M.A."/>
            <person name="Auch B."/>
            <person name="Kono T."/>
            <person name="Mallez S."/>
            <person name="Zhang Y."/>
            <person name="Obille A."/>
            <person name="Becker A."/>
            <person name="Abrahante J.E."/>
            <person name="Garbe J."/>
            <person name="Badalamenti J.P."/>
            <person name="Herman A."/>
            <person name="Mangelson H."/>
            <person name="Liachko I."/>
            <person name="Sullivan S."/>
            <person name="Sone E.D."/>
            <person name="Koren S."/>
            <person name="Silverstein K.A.T."/>
            <person name="Beckman K.B."/>
            <person name="Gohl D.M."/>
        </authorList>
    </citation>
    <scope>NUCLEOTIDE SEQUENCE</scope>
    <source>
        <strain evidence="1">Duluth1</strain>
        <tissue evidence="1">Whole animal</tissue>
    </source>
</reference>
<protein>
    <submittedName>
        <fullName evidence="1">Uncharacterized protein</fullName>
    </submittedName>
</protein>
<keyword evidence="2" id="KW-1185">Reference proteome</keyword>
<reference evidence="1" key="2">
    <citation type="submission" date="2020-11" db="EMBL/GenBank/DDBJ databases">
        <authorList>
            <person name="McCartney M.A."/>
            <person name="Auch B."/>
            <person name="Kono T."/>
            <person name="Mallez S."/>
            <person name="Becker A."/>
            <person name="Gohl D.M."/>
            <person name="Silverstein K.A.T."/>
            <person name="Koren S."/>
            <person name="Bechman K.B."/>
            <person name="Herman A."/>
            <person name="Abrahante J.E."/>
            <person name="Garbe J."/>
        </authorList>
    </citation>
    <scope>NUCLEOTIDE SEQUENCE</scope>
    <source>
        <strain evidence="1">Duluth1</strain>
        <tissue evidence="1">Whole animal</tissue>
    </source>
</reference>
<evidence type="ECO:0000313" key="2">
    <source>
        <dbReference type="Proteomes" id="UP000828390"/>
    </source>
</evidence>
<proteinExistence type="predicted"/>
<gene>
    <name evidence="1" type="ORF">DPMN_102858</name>
</gene>
<sequence length="77" mass="8835">MYACEISGTFITLFTYGTPPDYAAIDFLCYQRFYFSLTCPTLAHIFFDDAMELTDDDSLVPNMFVSDLMDCIDDSLR</sequence>
<organism evidence="1 2">
    <name type="scientific">Dreissena polymorpha</name>
    <name type="common">Zebra mussel</name>
    <name type="synonym">Mytilus polymorpha</name>
    <dbReference type="NCBI Taxonomy" id="45954"/>
    <lineage>
        <taxon>Eukaryota</taxon>
        <taxon>Metazoa</taxon>
        <taxon>Spiralia</taxon>
        <taxon>Lophotrochozoa</taxon>
        <taxon>Mollusca</taxon>
        <taxon>Bivalvia</taxon>
        <taxon>Autobranchia</taxon>
        <taxon>Heteroconchia</taxon>
        <taxon>Euheterodonta</taxon>
        <taxon>Imparidentia</taxon>
        <taxon>Neoheterodontei</taxon>
        <taxon>Myida</taxon>
        <taxon>Dreissenoidea</taxon>
        <taxon>Dreissenidae</taxon>
        <taxon>Dreissena</taxon>
    </lineage>
</organism>
<accession>A0A9D4H9X5</accession>
<evidence type="ECO:0000313" key="1">
    <source>
        <dbReference type="EMBL" id="KAH3829631.1"/>
    </source>
</evidence>